<dbReference type="Pfam" id="PF12867">
    <property type="entry name" value="DinB_2"/>
    <property type="match status" value="1"/>
</dbReference>
<comment type="caution">
    <text evidence="2">The sequence shown here is derived from an EMBL/GenBank/DDBJ whole genome shotgun (WGS) entry which is preliminary data.</text>
</comment>
<evidence type="ECO:0000313" key="2">
    <source>
        <dbReference type="EMBL" id="MVA74839.1"/>
    </source>
</evidence>
<dbReference type="SUPFAM" id="SSF109854">
    <property type="entry name" value="DinB/YfiT-like putative metalloenzymes"/>
    <property type="match status" value="1"/>
</dbReference>
<dbReference type="AlphaFoldDB" id="A0A6A9V022"/>
<name>A0A6A9V022_9ACTN</name>
<evidence type="ECO:0000313" key="3">
    <source>
        <dbReference type="Proteomes" id="UP000435304"/>
    </source>
</evidence>
<organism evidence="2 3">
    <name type="scientific">Auraticoccus cholistanensis</name>
    <dbReference type="NCBI Taxonomy" id="2656650"/>
    <lineage>
        <taxon>Bacteria</taxon>
        <taxon>Bacillati</taxon>
        <taxon>Actinomycetota</taxon>
        <taxon>Actinomycetes</taxon>
        <taxon>Propionibacteriales</taxon>
        <taxon>Propionibacteriaceae</taxon>
        <taxon>Auraticoccus</taxon>
    </lineage>
</organism>
<accession>A0A6A9V022</accession>
<dbReference type="EMBL" id="WPCU01000003">
    <property type="protein sequence ID" value="MVA74839.1"/>
    <property type="molecule type" value="Genomic_DNA"/>
</dbReference>
<keyword evidence="3" id="KW-1185">Reference proteome</keyword>
<dbReference type="Gene3D" id="1.20.120.450">
    <property type="entry name" value="dinb family like domain"/>
    <property type="match status" value="1"/>
</dbReference>
<evidence type="ECO:0000259" key="1">
    <source>
        <dbReference type="Pfam" id="PF12867"/>
    </source>
</evidence>
<dbReference type="Proteomes" id="UP000435304">
    <property type="component" value="Unassembled WGS sequence"/>
</dbReference>
<protein>
    <submittedName>
        <fullName evidence="2">DinB family protein</fullName>
    </submittedName>
</protein>
<proteinExistence type="predicted"/>
<dbReference type="InterPro" id="IPR034660">
    <property type="entry name" value="DinB/YfiT-like"/>
</dbReference>
<dbReference type="InterPro" id="IPR024775">
    <property type="entry name" value="DinB-like"/>
</dbReference>
<gene>
    <name evidence="2" type="ORF">GC722_02135</name>
</gene>
<dbReference type="RefSeq" id="WP_156607498.1">
    <property type="nucleotide sequence ID" value="NZ_WPCU01000003.1"/>
</dbReference>
<sequence>MGITPDTKDWTWVLRQPCAECGFDPAEVRRTALPQRILAATGTVADALAGADVRRRRDPSTWSVLEYGAHVRDVCRVMAGRLALLLSRDDPEFADWDQDATAVAERYAEQDPARVAVELREAADRLSAAFADVPEDAWQRPGRRSNGSVFITWTLGLYALHDLEHHVADVTRR</sequence>
<feature type="domain" description="DinB-like" evidence="1">
    <location>
        <begin position="41"/>
        <end position="166"/>
    </location>
</feature>
<reference evidence="2 3" key="1">
    <citation type="submission" date="2019-12" db="EMBL/GenBank/DDBJ databases">
        <title>Auraticoccus cholistani sp. nov., an actinomycete isolated from soil of Cholistan desert.</title>
        <authorList>
            <person name="Cheema M.T."/>
        </authorList>
    </citation>
    <scope>NUCLEOTIDE SEQUENCE [LARGE SCALE GENOMIC DNA]</scope>
    <source>
        <strain evidence="2 3">F435</strain>
    </source>
</reference>